<evidence type="ECO:0000256" key="3">
    <source>
        <dbReference type="ARBA" id="ARBA00022741"/>
    </source>
</evidence>
<accession>A0A4U0Y3P5</accession>
<keyword evidence="3 6" id="KW-0547">Nucleotide-binding</keyword>
<evidence type="ECO:0000256" key="2">
    <source>
        <dbReference type="ARBA" id="ARBA00022679"/>
    </source>
</evidence>
<feature type="region of interest" description="Disordered" evidence="7">
    <location>
        <begin position="1"/>
        <end position="224"/>
    </location>
</feature>
<feature type="compositionally biased region" description="Polar residues" evidence="7">
    <location>
        <begin position="556"/>
        <end position="573"/>
    </location>
</feature>
<evidence type="ECO:0000313" key="9">
    <source>
        <dbReference type="EMBL" id="TKA82773.1"/>
    </source>
</evidence>
<feature type="compositionally biased region" description="Polar residues" evidence="7">
    <location>
        <begin position="185"/>
        <end position="194"/>
    </location>
</feature>
<evidence type="ECO:0000256" key="1">
    <source>
        <dbReference type="ARBA" id="ARBA00022527"/>
    </source>
</evidence>
<dbReference type="PANTHER" id="PTHR22974:SF21">
    <property type="entry name" value="DUAL SPECIFICITY PROTEIN KINASE TTK"/>
    <property type="match status" value="1"/>
</dbReference>
<feature type="domain" description="Protein kinase" evidence="8">
    <location>
        <begin position="386"/>
        <end position="677"/>
    </location>
</feature>
<evidence type="ECO:0000256" key="6">
    <source>
        <dbReference type="PROSITE-ProRule" id="PRU10141"/>
    </source>
</evidence>
<dbReference type="OrthoDB" id="20524at2759"/>
<dbReference type="InterPro" id="IPR017441">
    <property type="entry name" value="Protein_kinase_ATP_BS"/>
</dbReference>
<keyword evidence="1" id="KW-0723">Serine/threonine-protein kinase</keyword>
<dbReference type="STRING" id="329884.A0A4U0Y3P5"/>
<dbReference type="CDD" id="cd14131">
    <property type="entry name" value="PKc_Mps1"/>
    <property type="match status" value="1"/>
</dbReference>
<keyword evidence="2" id="KW-0808">Transferase</keyword>
<evidence type="ECO:0000256" key="7">
    <source>
        <dbReference type="SAM" id="MobiDB-lite"/>
    </source>
</evidence>
<dbReference type="SUPFAM" id="SSF56112">
    <property type="entry name" value="Protein kinase-like (PK-like)"/>
    <property type="match status" value="1"/>
</dbReference>
<dbReference type="AlphaFoldDB" id="A0A4U0Y3P5"/>
<feature type="region of interest" description="Disordered" evidence="7">
    <location>
        <begin position="268"/>
        <end position="288"/>
    </location>
</feature>
<dbReference type="GO" id="GO:0033316">
    <property type="term" value="P:meiotic spindle assembly checkpoint signaling"/>
    <property type="evidence" value="ECO:0007669"/>
    <property type="project" value="TreeGrafter"/>
</dbReference>
<organism evidence="9 10">
    <name type="scientific">Friedmanniomyces simplex</name>
    <dbReference type="NCBI Taxonomy" id="329884"/>
    <lineage>
        <taxon>Eukaryota</taxon>
        <taxon>Fungi</taxon>
        <taxon>Dikarya</taxon>
        <taxon>Ascomycota</taxon>
        <taxon>Pezizomycotina</taxon>
        <taxon>Dothideomycetes</taxon>
        <taxon>Dothideomycetidae</taxon>
        <taxon>Mycosphaerellales</taxon>
        <taxon>Teratosphaeriaceae</taxon>
        <taxon>Friedmanniomyces</taxon>
    </lineage>
</organism>
<dbReference type="Gene3D" id="3.30.200.20">
    <property type="entry name" value="Phosphorylase Kinase, domain 1"/>
    <property type="match status" value="1"/>
</dbReference>
<dbReference type="GO" id="GO:0004712">
    <property type="term" value="F:protein serine/threonine/tyrosine kinase activity"/>
    <property type="evidence" value="ECO:0007669"/>
    <property type="project" value="TreeGrafter"/>
</dbReference>
<name>A0A4U0Y3P5_9PEZI</name>
<dbReference type="Pfam" id="PF00069">
    <property type="entry name" value="Pkinase"/>
    <property type="match status" value="1"/>
</dbReference>
<keyword evidence="4" id="KW-0418">Kinase</keyword>
<feature type="binding site" evidence="6">
    <location>
        <position position="414"/>
    </location>
    <ligand>
        <name>ATP</name>
        <dbReference type="ChEBI" id="CHEBI:30616"/>
    </ligand>
</feature>
<dbReference type="PANTHER" id="PTHR22974">
    <property type="entry name" value="MIXED LINEAGE PROTEIN KINASE"/>
    <property type="match status" value="1"/>
</dbReference>
<comment type="caution">
    <text evidence="9">The sequence shown here is derived from an EMBL/GenBank/DDBJ whole genome shotgun (WGS) entry which is preliminary data.</text>
</comment>
<evidence type="ECO:0000256" key="4">
    <source>
        <dbReference type="ARBA" id="ARBA00022777"/>
    </source>
</evidence>
<dbReference type="FunFam" id="3.30.200.20:FF:000131">
    <property type="entry name" value="Dual specificity protein kinase TTK"/>
    <property type="match status" value="1"/>
</dbReference>
<dbReference type="GO" id="GO:0000776">
    <property type="term" value="C:kinetochore"/>
    <property type="evidence" value="ECO:0007669"/>
    <property type="project" value="TreeGrafter"/>
</dbReference>
<reference evidence="9 10" key="1">
    <citation type="submission" date="2017-03" db="EMBL/GenBank/DDBJ databases">
        <title>Genomes of endolithic fungi from Antarctica.</title>
        <authorList>
            <person name="Coleine C."/>
            <person name="Masonjones S."/>
            <person name="Stajich J.E."/>
        </authorList>
    </citation>
    <scope>NUCLEOTIDE SEQUENCE [LARGE SCALE GENOMIC DNA]</scope>
    <source>
        <strain evidence="9 10">CCFEE 5184</strain>
    </source>
</reference>
<protein>
    <recommendedName>
        <fullName evidence="8">Protein kinase domain-containing protein</fullName>
    </recommendedName>
</protein>
<keyword evidence="10" id="KW-1185">Reference proteome</keyword>
<dbReference type="InterPro" id="IPR000719">
    <property type="entry name" value="Prot_kinase_dom"/>
</dbReference>
<dbReference type="InterPro" id="IPR011009">
    <property type="entry name" value="Kinase-like_dom_sf"/>
</dbReference>
<evidence type="ECO:0000259" key="8">
    <source>
        <dbReference type="PROSITE" id="PS50011"/>
    </source>
</evidence>
<dbReference type="GO" id="GO:0005524">
    <property type="term" value="F:ATP binding"/>
    <property type="evidence" value="ECO:0007669"/>
    <property type="project" value="UniProtKB-UniRule"/>
</dbReference>
<proteinExistence type="predicted"/>
<evidence type="ECO:0000313" key="10">
    <source>
        <dbReference type="Proteomes" id="UP000309340"/>
    </source>
</evidence>
<dbReference type="Proteomes" id="UP000309340">
    <property type="component" value="Unassembled WGS sequence"/>
</dbReference>
<dbReference type="InterPro" id="IPR008271">
    <property type="entry name" value="Ser/Thr_kinase_AS"/>
</dbReference>
<dbReference type="PROSITE" id="PS00107">
    <property type="entry name" value="PROTEIN_KINASE_ATP"/>
    <property type="match status" value="1"/>
</dbReference>
<dbReference type="PROSITE" id="PS00108">
    <property type="entry name" value="PROTEIN_KINASE_ST"/>
    <property type="match status" value="1"/>
</dbReference>
<dbReference type="GO" id="GO:0005634">
    <property type="term" value="C:nucleus"/>
    <property type="evidence" value="ECO:0007669"/>
    <property type="project" value="TreeGrafter"/>
</dbReference>
<dbReference type="Gene3D" id="1.10.510.10">
    <property type="entry name" value="Transferase(Phosphotransferase) domain 1"/>
    <property type="match status" value="1"/>
</dbReference>
<feature type="region of interest" description="Disordered" evidence="7">
    <location>
        <begin position="305"/>
        <end position="328"/>
    </location>
</feature>
<feature type="region of interest" description="Disordered" evidence="7">
    <location>
        <begin position="550"/>
        <end position="578"/>
    </location>
</feature>
<dbReference type="PROSITE" id="PS50011">
    <property type="entry name" value="PROTEIN_KINASE_DOM"/>
    <property type="match status" value="1"/>
</dbReference>
<dbReference type="GO" id="GO:0098813">
    <property type="term" value="P:nuclear chromosome segregation"/>
    <property type="evidence" value="ECO:0007669"/>
    <property type="project" value="UniProtKB-ARBA"/>
</dbReference>
<keyword evidence="5 6" id="KW-0067">ATP-binding</keyword>
<dbReference type="SMART" id="SM00220">
    <property type="entry name" value="S_TKc"/>
    <property type="match status" value="1"/>
</dbReference>
<dbReference type="GO" id="GO:0007094">
    <property type="term" value="P:mitotic spindle assembly checkpoint signaling"/>
    <property type="evidence" value="ECO:0007669"/>
    <property type="project" value="TreeGrafter"/>
</dbReference>
<dbReference type="EMBL" id="NAJQ01000026">
    <property type="protein sequence ID" value="TKA82773.1"/>
    <property type="molecule type" value="Genomic_DNA"/>
</dbReference>
<sequence length="737" mass="81017">MAAVAHPTRPQIRRNSPLAVHNHHHPAFSTAAPAWQSFGGNDSDSDGDAPPAPNFSKVTQDLLADTRAPSSPPKQEQVREAPRFNRSLSANKAGLDTPSRAPHIKVIRKSSPSVLGQDRGHTPPRIVMLGGKGPGSGARSISISGPYPQRPSFAVKHEPIPEPSGKPELVTPAPAPRALRVTRTRAGSNASQDGQAHPPSSDEVRLGPQPERFTSPRARDRDPIRFIYHQSVSQRFSGGRAATGISAREKGSARYCLSKSQYRIAPPKVHTDASEDQENMPPPTFRRNKDQEFKYLGQRPIAILSDDEKPGNMKPRMPVEDTPVPVPPQQQERRALGTISGNTPHRAAPAPPPKMSVLNTATTTAGASVTKSKKKRSHIVVNGKIFTQMGKIGKGGSSDVYCVMAENYKTFALKRVKLDNCDEGAVRGYKGEIDLLKKLTEVERVVRLFDWELNEEKQELCVLMEKGDTDLNRILTLRLNGVDATFDGAFTRYHWKEMLECVQAVHDHDIVHSDLKPANFLLVQGRLKLIDFGIANAIETDHTVNVHRDSHVGTPNYMSPESITDTNASQPDQMTKDAAGRPLKKDMRIGKASDVWSLGCILYQMTYGRPPFAHIQNQISRIMAITNPRHIIEYPETGVGESPVAPPLRGLLRRCLDRDPEKRPTIPEMVREDEVWLHPEAGGAVMITESLLSQIIGRVVERCGKDGVADGRVPGEGEWRTWAGGFLGTIRKMQAGG</sequence>
<dbReference type="InterPro" id="IPR027084">
    <property type="entry name" value="Mps1_cat"/>
</dbReference>
<gene>
    <name evidence="9" type="ORF">B0A55_01076</name>
</gene>
<dbReference type="GO" id="GO:0034501">
    <property type="term" value="P:protein localization to kinetochore"/>
    <property type="evidence" value="ECO:0007669"/>
    <property type="project" value="TreeGrafter"/>
</dbReference>
<evidence type="ECO:0000256" key="5">
    <source>
        <dbReference type="ARBA" id="ARBA00022840"/>
    </source>
</evidence>
<dbReference type="GO" id="GO:0004674">
    <property type="term" value="F:protein serine/threonine kinase activity"/>
    <property type="evidence" value="ECO:0007669"/>
    <property type="project" value="UniProtKB-KW"/>
</dbReference>